<reference evidence="1" key="1">
    <citation type="journal article" date="2021" name="New Phytol.">
        <title>Evolutionary innovations through gain and loss of genes in the ectomycorrhizal Boletales.</title>
        <authorList>
            <person name="Wu G."/>
            <person name="Miyauchi S."/>
            <person name="Morin E."/>
            <person name="Kuo A."/>
            <person name="Drula E."/>
            <person name="Varga T."/>
            <person name="Kohler A."/>
            <person name="Feng B."/>
            <person name="Cao Y."/>
            <person name="Lipzen A."/>
            <person name="Daum C."/>
            <person name="Hundley H."/>
            <person name="Pangilinan J."/>
            <person name="Johnson J."/>
            <person name="Barry K."/>
            <person name="LaButti K."/>
            <person name="Ng V."/>
            <person name="Ahrendt S."/>
            <person name="Min B."/>
            <person name="Choi I.G."/>
            <person name="Park H."/>
            <person name="Plett J.M."/>
            <person name="Magnuson J."/>
            <person name="Spatafora J.W."/>
            <person name="Nagy L.G."/>
            <person name="Henrissat B."/>
            <person name="Grigoriev I.V."/>
            <person name="Yang Z.L."/>
            <person name="Xu J."/>
            <person name="Martin F.M."/>
        </authorList>
    </citation>
    <scope>NUCLEOTIDE SEQUENCE</scope>
    <source>
        <strain evidence="1">ATCC 28755</strain>
    </source>
</reference>
<gene>
    <name evidence="1" type="ORF">BJ138DRAFT_1055468</name>
</gene>
<organism evidence="1 2">
    <name type="scientific">Hygrophoropsis aurantiaca</name>
    <dbReference type="NCBI Taxonomy" id="72124"/>
    <lineage>
        <taxon>Eukaryota</taxon>
        <taxon>Fungi</taxon>
        <taxon>Dikarya</taxon>
        <taxon>Basidiomycota</taxon>
        <taxon>Agaricomycotina</taxon>
        <taxon>Agaricomycetes</taxon>
        <taxon>Agaricomycetidae</taxon>
        <taxon>Boletales</taxon>
        <taxon>Coniophorineae</taxon>
        <taxon>Hygrophoropsidaceae</taxon>
        <taxon>Hygrophoropsis</taxon>
    </lineage>
</organism>
<protein>
    <submittedName>
        <fullName evidence="1">Beta-lactamase-like protein</fullName>
    </submittedName>
</protein>
<evidence type="ECO:0000313" key="2">
    <source>
        <dbReference type="Proteomes" id="UP000790377"/>
    </source>
</evidence>
<comment type="caution">
    <text evidence="1">The sequence shown here is derived from an EMBL/GenBank/DDBJ whole genome shotgun (WGS) entry which is preliminary data.</text>
</comment>
<accession>A0ACB8ANK8</accession>
<sequence length="389" mass="42667">MDSIPGSTSAAAPIELIFLGTGTSSSVPHVDCLTAPPDAIPCVTCLSTFKPEGKKNIRRNTSVALRILKKDGSKATVVIDVGKNFQAAAVEWFPKYGLRQIDAVIITHAHADAMNGLDDLRVWTLSNAIQPHIDVYVSQATFREVQRAFPYLVAKEFASGGGDVPEFEWHIIEDKIPFEIRDTGIQITPFSVHHGRLFSTDTPPAFTPTPCVTQPTSPNISGRSSPARQPQLTVNGSKVAAKIHPYTCLGFTIQDSIIYMSDVSYIPDEAWATIETGKNPKAVLVIDCLRLHAHTSHMGVREALEAIRRVGANRNYFIGFSHDVTHDEYVTIGEAAGREEPIDTANMSSNVRRGVAMVKDGKRAWLRPSHDGLRVFVSSDDSVWDETYD</sequence>
<proteinExistence type="predicted"/>
<name>A0ACB8ANK8_9AGAM</name>
<dbReference type="EMBL" id="MU267604">
    <property type="protein sequence ID" value="KAH7915126.1"/>
    <property type="molecule type" value="Genomic_DNA"/>
</dbReference>
<keyword evidence="2" id="KW-1185">Reference proteome</keyword>
<evidence type="ECO:0000313" key="1">
    <source>
        <dbReference type="EMBL" id="KAH7915126.1"/>
    </source>
</evidence>
<dbReference type="Proteomes" id="UP000790377">
    <property type="component" value="Unassembled WGS sequence"/>
</dbReference>